<dbReference type="PANTHER" id="PTHR34481:SF2">
    <property type="entry name" value="TRYPSIN_FACTOR XIIA INHIBITOR"/>
    <property type="match status" value="1"/>
</dbReference>
<reference evidence="6" key="2">
    <citation type="submission" date="2018-10" db="UniProtKB">
        <authorList>
            <consortium name="EnsemblPlants"/>
        </authorList>
    </citation>
    <scope>IDENTIFICATION</scope>
</reference>
<proteinExistence type="inferred from homology"/>
<evidence type="ECO:0000313" key="7">
    <source>
        <dbReference type="Proteomes" id="UP000019116"/>
    </source>
</evidence>
<dbReference type="STRING" id="4565.A0A3B6NTB1"/>
<keyword evidence="7" id="KW-1185">Reference proteome</keyword>
<keyword evidence="4" id="KW-1133">Transmembrane helix</keyword>
<keyword evidence="3" id="KW-0964">Secreted</keyword>
<feature type="domain" description="Bifunctional inhibitor/plant lipid transfer protein/seed storage helical" evidence="5">
    <location>
        <begin position="105"/>
        <end position="212"/>
    </location>
</feature>
<dbReference type="PaxDb" id="4565-Traes_6AL_D896C3DBD.1"/>
<keyword evidence="4" id="KW-0812">Transmembrane</keyword>
<comment type="similarity">
    <text evidence="2">Belongs to the protease inhibitor I6 (cereal trypsin/alpha-amylase inhibitor) family.</text>
</comment>
<dbReference type="EnsemblPlants" id="TraesCS6A02G260500.1">
    <property type="protein sequence ID" value="TraesCS6A02G260500.1.cds1"/>
    <property type="gene ID" value="TraesCS6A02G260500"/>
</dbReference>
<keyword evidence="4" id="KW-0472">Membrane</keyword>
<dbReference type="PRINTS" id="PR00808">
    <property type="entry name" value="AMLASEINHBTR"/>
</dbReference>
<dbReference type="InterPro" id="IPR036312">
    <property type="entry name" value="Bifun_inhib/LTP/seed_sf"/>
</dbReference>
<protein>
    <recommendedName>
        <fullName evidence="5">Bifunctional inhibitor/plant lipid transfer protein/seed storage helical domain-containing protein</fullName>
    </recommendedName>
</protein>
<organism evidence="6">
    <name type="scientific">Triticum aestivum</name>
    <name type="common">Wheat</name>
    <dbReference type="NCBI Taxonomy" id="4565"/>
    <lineage>
        <taxon>Eukaryota</taxon>
        <taxon>Viridiplantae</taxon>
        <taxon>Streptophyta</taxon>
        <taxon>Embryophyta</taxon>
        <taxon>Tracheophyta</taxon>
        <taxon>Spermatophyta</taxon>
        <taxon>Magnoliopsida</taxon>
        <taxon>Liliopsida</taxon>
        <taxon>Poales</taxon>
        <taxon>Poaceae</taxon>
        <taxon>BOP clade</taxon>
        <taxon>Pooideae</taxon>
        <taxon>Triticodae</taxon>
        <taxon>Triticeae</taxon>
        <taxon>Triticinae</taxon>
        <taxon>Triticum</taxon>
    </lineage>
</organism>
<dbReference type="SUPFAM" id="SSF47699">
    <property type="entry name" value="Bifunctional inhibitor/lipid-transfer protein/seed storage 2S albumin"/>
    <property type="match status" value="1"/>
</dbReference>
<evidence type="ECO:0000313" key="6">
    <source>
        <dbReference type="EnsemblPlants" id="TraesCS6A02G260500.1.cds1"/>
    </source>
</evidence>
<dbReference type="Gramene" id="TraesCS6A03G0699700.1">
    <property type="protein sequence ID" value="TraesCS6A03G0699700.1.CDS1"/>
    <property type="gene ID" value="TraesCS6A03G0699700"/>
</dbReference>
<dbReference type="PROSITE" id="PS00426">
    <property type="entry name" value="CEREAL_TRYP_AMYL_INH"/>
    <property type="match status" value="1"/>
</dbReference>
<dbReference type="Pfam" id="PF00234">
    <property type="entry name" value="Tryp_alpha_amyl"/>
    <property type="match status" value="1"/>
</dbReference>
<dbReference type="PANTHER" id="PTHR34481">
    <property type="entry name" value="TRYPSIN/FACTOR XIIA INHIBITOR-RELATED"/>
    <property type="match status" value="1"/>
</dbReference>
<evidence type="ECO:0000259" key="5">
    <source>
        <dbReference type="SMART" id="SM00499"/>
    </source>
</evidence>
<dbReference type="Gene3D" id="1.10.110.10">
    <property type="entry name" value="Plant lipid-transfer and hydrophobic proteins"/>
    <property type="match status" value="1"/>
</dbReference>
<dbReference type="InterPro" id="IPR006106">
    <property type="entry name" value="Allergen/soft/tryp_amyl_inhib"/>
</dbReference>
<evidence type="ECO:0000256" key="2">
    <source>
        <dbReference type="ARBA" id="ARBA00007107"/>
    </source>
</evidence>
<dbReference type="InterPro" id="IPR006105">
    <property type="entry name" value="Allergen/tryp_amyl_inhib_CS"/>
</dbReference>
<evidence type="ECO:0000256" key="4">
    <source>
        <dbReference type="SAM" id="Phobius"/>
    </source>
</evidence>
<dbReference type="OrthoDB" id="657109at2759"/>
<dbReference type="GO" id="GO:0005576">
    <property type="term" value="C:extracellular region"/>
    <property type="evidence" value="ECO:0007669"/>
    <property type="project" value="UniProtKB-SubCell"/>
</dbReference>
<dbReference type="Proteomes" id="UP000019116">
    <property type="component" value="Chromosome 6A"/>
</dbReference>
<dbReference type="SMR" id="A0A3B6NTB1"/>
<reference evidence="6" key="1">
    <citation type="submission" date="2018-08" db="EMBL/GenBank/DDBJ databases">
        <authorList>
            <person name="Rossello M."/>
        </authorList>
    </citation>
    <scope>NUCLEOTIDE SEQUENCE [LARGE SCALE GENOMIC DNA]</scope>
    <source>
        <strain evidence="6">cv. Chinese Spring</strain>
    </source>
</reference>
<dbReference type="InterPro" id="IPR016140">
    <property type="entry name" value="Bifunc_inhib/LTP/seed_store"/>
</dbReference>
<dbReference type="AlphaFoldDB" id="A0A3B6NTB1"/>
<dbReference type="GO" id="GO:0004867">
    <property type="term" value="F:serine-type endopeptidase inhibitor activity"/>
    <property type="evidence" value="ECO:0007669"/>
    <property type="project" value="InterPro"/>
</dbReference>
<dbReference type="CDD" id="cd00261">
    <property type="entry name" value="AAI_SS"/>
    <property type="match status" value="1"/>
</dbReference>
<sequence>MCRRKTEFAGTFQIQLQEPPNKRQQDRNEHYLRALHSYLLPLSIHTCSCLAADHGHYPCPLGQESESTTNKLSMASNHRRFLLSGAVLLSVLAAVAALESVEDECRPGVAFPHNALATCHTYVIKRVCGRGPSLPMLVKERCCRELAAVPDYCRCEALRVLMDGVRVEGGHVLEGRLGDRRDCPREAQREFAATLVTAAECNLPTVSGVGSTLGATGRWMTIELPK</sequence>
<accession>A0A3B6NTB1</accession>
<feature type="transmembrane region" description="Helical" evidence="4">
    <location>
        <begin position="81"/>
        <end position="98"/>
    </location>
</feature>
<dbReference type="SMART" id="SM00499">
    <property type="entry name" value="AAI"/>
    <property type="match status" value="1"/>
</dbReference>
<dbReference type="Gramene" id="TraesCS6A02G260500.1">
    <property type="protein sequence ID" value="TraesCS6A02G260500.1.cds1"/>
    <property type="gene ID" value="TraesCS6A02G260500"/>
</dbReference>
<evidence type="ECO:0000256" key="1">
    <source>
        <dbReference type="ARBA" id="ARBA00004613"/>
    </source>
</evidence>
<comment type="subcellular location">
    <subcellularLocation>
        <location evidence="1">Secreted</location>
    </subcellularLocation>
</comment>
<evidence type="ECO:0000256" key="3">
    <source>
        <dbReference type="ARBA" id="ARBA00022525"/>
    </source>
</evidence>
<name>A0A3B6NTB1_WHEAT</name>